<evidence type="ECO:0000313" key="6">
    <source>
        <dbReference type="Proteomes" id="UP001061958"/>
    </source>
</evidence>
<dbReference type="Proteomes" id="UP001061958">
    <property type="component" value="Unassembled WGS sequence"/>
</dbReference>
<dbReference type="Pfam" id="PF13041">
    <property type="entry name" value="PPR_2"/>
    <property type="match status" value="1"/>
</dbReference>
<evidence type="ECO:0000313" key="5">
    <source>
        <dbReference type="EMBL" id="GJQ11835.1"/>
    </source>
</evidence>
<dbReference type="Pfam" id="PF13812">
    <property type="entry name" value="PPR_3"/>
    <property type="match status" value="1"/>
</dbReference>
<evidence type="ECO:0000256" key="1">
    <source>
        <dbReference type="ARBA" id="ARBA00022737"/>
    </source>
</evidence>
<organism evidence="5 6">
    <name type="scientific">Galdieria partita</name>
    <dbReference type="NCBI Taxonomy" id="83374"/>
    <lineage>
        <taxon>Eukaryota</taxon>
        <taxon>Rhodophyta</taxon>
        <taxon>Bangiophyceae</taxon>
        <taxon>Galdieriales</taxon>
        <taxon>Galdieriaceae</taxon>
        <taxon>Galdieria</taxon>
    </lineage>
</organism>
<evidence type="ECO:0000256" key="3">
    <source>
        <dbReference type="SAM" id="MobiDB-lite"/>
    </source>
</evidence>
<dbReference type="Pfam" id="PF23276">
    <property type="entry name" value="TPR_24"/>
    <property type="match status" value="1"/>
</dbReference>
<keyword evidence="1" id="KW-0677">Repeat</keyword>
<gene>
    <name evidence="5" type="ORF">GpartN1_g3626.t1</name>
</gene>
<comment type="caution">
    <text evidence="5">The sequence shown here is derived from an EMBL/GenBank/DDBJ whole genome shotgun (WGS) entry which is preliminary data.</text>
</comment>
<dbReference type="InterPro" id="IPR057027">
    <property type="entry name" value="TPR_mt"/>
</dbReference>
<dbReference type="PANTHER" id="PTHR47937:SF8">
    <property type="entry name" value="PENTATRICOPEPTIDE REPEAT DOMAIN CONTAINING PROTEIN-RELATED"/>
    <property type="match status" value="1"/>
</dbReference>
<proteinExistence type="predicted"/>
<evidence type="ECO:0000256" key="2">
    <source>
        <dbReference type="PROSITE-ProRule" id="PRU00708"/>
    </source>
</evidence>
<feature type="region of interest" description="Disordered" evidence="3">
    <location>
        <begin position="27"/>
        <end position="50"/>
    </location>
</feature>
<feature type="domain" description="Pentatricopeptide repeat-containing protein-mitochondrial" evidence="4">
    <location>
        <begin position="417"/>
        <end position="527"/>
    </location>
</feature>
<dbReference type="Pfam" id="PF01535">
    <property type="entry name" value="PPR"/>
    <property type="match status" value="2"/>
</dbReference>
<feature type="repeat" description="PPR" evidence="2">
    <location>
        <begin position="615"/>
        <end position="649"/>
    </location>
</feature>
<reference evidence="5" key="2">
    <citation type="submission" date="2022-01" db="EMBL/GenBank/DDBJ databases">
        <authorList>
            <person name="Hirooka S."/>
            <person name="Miyagishima S.Y."/>
        </authorList>
    </citation>
    <scope>NUCLEOTIDE SEQUENCE</scope>
    <source>
        <strain evidence="5">NBRC 102759</strain>
    </source>
</reference>
<feature type="compositionally biased region" description="Polar residues" evidence="3">
    <location>
        <begin position="34"/>
        <end position="50"/>
    </location>
</feature>
<feature type="repeat" description="PPR" evidence="2">
    <location>
        <begin position="651"/>
        <end position="686"/>
    </location>
</feature>
<feature type="repeat" description="PPR" evidence="2">
    <location>
        <begin position="793"/>
        <end position="827"/>
    </location>
</feature>
<sequence length="926" mass="104668">MYVSAARSLRAARSVFLHRTERRSRAETRFGANSRINNSAAAGTSSNGPSVAGTGLSSSWRSYVDAAQFAPGSSIISNLSASWFSNSINVTNSSGIKDTGELVSVNETGKWRVALVRSDSENATSSLDKKFRLEGSLFQCRRFSVDTVRRGKDYEELLDSKEIASGESYPVTATVTNSLSEESFEGVYSDEFLSENTKNNLDTRENALSRFSSPLSGDSLWGSGKFRVVVSNRESELLPESLVSESHMDNFQQELQDVAEGDEVVARCVDSIVNETTTEIEQNESHHFMDMDNSRLESSVDLDENVYIASRYRTKHSTEYLNQQREIRNTIKQELLQGIEQTTAKEELDSMFKTWEESFNVISDVEEHNDNIQLFGHHSDPADRFQSSVLKLDKHVSPRSWLYDIVLVECLDREKVELVEHILYRMFSAGITIRPRWFSQLITLYSKKGQLGNAFGVLDTMSLWGVFPDSYVYSSLLQACVRSNRFDLALKVYEYLQEEGYVMDAHMYNTLVNGAGSLGDLETAEKLIRQAQEYNIGPDTALCNTFLVSCAKHHDISRAEYLFLEMSNGNMGSLALPNGKTYNILINLYCKMNPPQVERAMEMIEQQRIHGFSADESTFCPIIDAYFRVNDPFKAVELFKKLRTEGAIKLSRVTYDTVINGLGRSGYLDDAFEVFRIRASETSLESLDDTTYNNLLNAFVENNRLDEAERFFQESLASGFQPSTATYNIRLKALLPQGHLMQGFKLVEEMVARGIQPNLITFNTLLDIALRGQHYVYIDSIVNAIRKSHVTPDIYTFNLRLQAAYRLGAFMKAEEIYSEMIASNLRPDVYTYVYLMACAGRRNDTSQGVKYLKEAVKRGRQPKGPIAYRPLLHAAMRNGSVEDVVTIVNAMKAVSLYLDEKLQSRFISWCRSNNLDPNLYVNKPSL</sequence>
<evidence type="ECO:0000259" key="4">
    <source>
        <dbReference type="Pfam" id="PF23276"/>
    </source>
</evidence>
<dbReference type="Pfam" id="PF12854">
    <property type="entry name" value="PPR_1"/>
    <property type="match status" value="1"/>
</dbReference>
<dbReference type="PROSITE" id="PS51375">
    <property type="entry name" value="PPR"/>
    <property type="match status" value="8"/>
</dbReference>
<dbReference type="InterPro" id="IPR011990">
    <property type="entry name" value="TPR-like_helical_dom_sf"/>
</dbReference>
<dbReference type="AlphaFoldDB" id="A0A9C7PWR0"/>
<feature type="repeat" description="PPR" evidence="2">
    <location>
        <begin position="723"/>
        <end position="757"/>
    </location>
</feature>
<dbReference type="OrthoDB" id="5167at2759"/>
<feature type="repeat" description="PPR" evidence="2">
    <location>
        <begin position="578"/>
        <end position="614"/>
    </location>
</feature>
<protein>
    <recommendedName>
        <fullName evidence="4">Pentatricopeptide repeat-containing protein-mitochondrial domain-containing protein</fullName>
    </recommendedName>
</protein>
<reference evidence="5" key="1">
    <citation type="journal article" date="2022" name="Proc. Natl. Acad. Sci. U.S.A.">
        <title>Life cycle and functional genomics of the unicellular red alga Galdieria for elucidating algal and plant evolution and industrial use.</title>
        <authorList>
            <person name="Hirooka S."/>
            <person name="Itabashi T."/>
            <person name="Ichinose T.M."/>
            <person name="Onuma R."/>
            <person name="Fujiwara T."/>
            <person name="Yamashita S."/>
            <person name="Jong L.W."/>
            <person name="Tomita R."/>
            <person name="Iwane A.H."/>
            <person name="Miyagishima S.Y."/>
        </authorList>
    </citation>
    <scope>NUCLEOTIDE SEQUENCE</scope>
    <source>
        <strain evidence="5">NBRC 102759</strain>
    </source>
</reference>
<name>A0A9C7PWR0_9RHOD</name>
<feature type="repeat" description="PPR" evidence="2">
    <location>
        <begin position="504"/>
        <end position="538"/>
    </location>
</feature>
<dbReference type="PANTHER" id="PTHR47937">
    <property type="entry name" value="PLASTID TRANSCRIPTIONALLY ACTIVE CHROMOSOME 2-LIKE PROTEIN"/>
    <property type="match status" value="1"/>
</dbReference>
<keyword evidence="6" id="KW-1185">Reference proteome</keyword>
<dbReference type="Gene3D" id="1.25.40.10">
    <property type="entry name" value="Tetratricopeptide repeat domain"/>
    <property type="match status" value="4"/>
</dbReference>
<dbReference type="InterPro" id="IPR052308">
    <property type="entry name" value="PPR_domain-containing"/>
</dbReference>
<feature type="repeat" description="PPR" evidence="2">
    <location>
        <begin position="469"/>
        <end position="503"/>
    </location>
</feature>
<accession>A0A9C7PWR0</accession>
<dbReference type="SUPFAM" id="SSF81901">
    <property type="entry name" value="HCP-like"/>
    <property type="match status" value="1"/>
</dbReference>
<dbReference type="NCBIfam" id="TIGR00756">
    <property type="entry name" value="PPR"/>
    <property type="match status" value="4"/>
</dbReference>
<feature type="repeat" description="PPR" evidence="2">
    <location>
        <begin position="688"/>
        <end position="722"/>
    </location>
</feature>
<dbReference type="EMBL" id="BQMJ01000027">
    <property type="protein sequence ID" value="GJQ11835.1"/>
    <property type="molecule type" value="Genomic_DNA"/>
</dbReference>
<dbReference type="InterPro" id="IPR002885">
    <property type="entry name" value="PPR_rpt"/>
</dbReference>